<protein>
    <submittedName>
        <fullName evidence="1">Uncharacterized protein</fullName>
    </submittedName>
</protein>
<reference evidence="1 2" key="1">
    <citation type="journal article" date="2020" name="Cell">
        <title>Large-Scale Comparative Analyses of Tick Genomes Elucidate Their Genetic Diversity and Vector Capacities.</title>
        <authorList>
            <consortium name="Tick Genome and Microbiome Consortium (TIGMIC)"/>
            <person name="Jia N."/>
            <person name="Wang J."/>
            <person name="Shi W."/>
            <person name="Du L."/>
            <person name="Sun Y."/>
            <person name="Zhan W."/>
            <person name="Jiang J.F."/>
            <person name="Wang Q."/>
            <person name="Zhang B."/>
            <person name="Ji P."/>
            <person name="Bell-Sakyi L."/>
            <person name="Cui X.M."/>
            <person name="Yuan T.T."/>
            <person name="Jiang B.G."/>
            <person name="Yang W.F."/>
            <person name="Lam T.T."/>
            <person name="Chang Q.C."/>
            <person name="Ding S.J."/>
            <person name="Wang X.J."/>
            <person name="Zhu J.G."/>
            <person name="Ruan X.D."/>
            <person name="Zhao L."/>
            <person name="Wei J.T."/>
            <person name="Ye R.Z."/>
            <person name="Que T.C."/>
            <person name="Du C.H."/>
            <person name="Zhou Y.H."/>
            <person name="Cheng J.X."/>
            <person name="Dai P.F."/>
            <person name="Guo W.B."/>
            <person name="Han X.H."/>
            <person name="Huang E.J."/>
            <person name="Li L.F."/>
            <person name="Wei W."/>
            <person name="Gao Y.C."/>
            <person name="Liu J.Z."/>
            <person name="Shao H.Z."/>
            <person name="Wang X."/>
            <person name="Wang C.C."/>
            <person name="Yang T.C."/>
            <person name="Huo Q.B."/>
            <person name="Li W."/>
            <person name="Chen H.Y."/>
            <person name="Chen S.E."/>
            <person name="Zhou L.G."/>
            <person name="Ni X.B."/>
            <person name="Tian J.H."/>
            <person name="Sheng Y."/>
            <person name="Liu T."/>
            <person name="Pan Y.S."/>
            <person name="Xia L.Y."/>
            <person name="Li J."/>
            <person name="Zhao F."/>
            <person name="Cao W.C."/>
        </authorList>
    </citation>
    <scope>NUCLEOTIDE SEQUENCE [LARGE SCALE GENOMIC DNA]</scope>
    <source>
        <strain evidence="1">Iper-2018</strain>
    </source>
</reference>
<comment type="caution">
    <text evidence="1">The sequence shown here is derived from an EMBL/GenBank/DDBJ whole genome shotgun (WGS) entry which is preliminary data.</text>
</comment>
<organism evidence="1 2">
    <name type="scientific">Ixodes persulcatus</name>
    <name type="common">Taiga tick</name>
    <dbReference type="NCBI Taxonomy" id="34615"/>
    <lineage>
        <taxon>Eukaryota</taxon>
        <taxon>Metazoa</taxon>
        <taxon>Ecdysozoa</taxon>
        <taxon>Arthropoda</taxon>
        <taxon>Chelicerata</taxon>
        <taxon>Arachnida</taxon>
        <taxon>Acari</taxon>
        <taxon>Parasitiformes</taxon>
        <taxon>Ixodida</taxon>
        <taxon>Ixodoidea</taxon>
        <taxon>Ixodidae</taxon>
        <taxon>Ixodinae</taxon>
        <taxon>Ixodes</taxon>
    </lineage>
</organism>
<accession>A0AC60QPA7</accession>
<dbReference type="Proteomes" id="UP000805193">
    <property type="component" value="Unassembled WGS sequence"/>
</dbReference>
<gene>
    <name evidence="1" type="ORF">HPB47_017413</name>
</gene>
<sequence length="116" mass="12559">MAPGAPFNGSNEAIQEDLGWSSTEAKETVPKTCYERDNVRRLFVLDQAPIHNTDAARKALVAKDTNVVFVPGGCTSIVQLADISWMKPFKDSLQVTWASSIRAGAVTPKGNLKKPS</sequence>
<keyword evidence="2" id="KW-1185">Reference proteome</keyword>
<evidence type="ECO:0000313" key="1">
    <source>
        <dbReference type="EMBL" id="KAG0437503.1"/>
    </source>
</evidence>
<proteinExistence type="predicted"/>
<dbReference type="EMBL" id="JABSTQ010006324">
    <property type="protein sequence ID" value="KAG0437503.1"/>
    <property type="molecule type" value="Genomic_DNA"/>
</dbReference>
<evidence type="ECO:0000313" key="2">
    <source>
        <dbReference type="Proteomes" id="UP000805193"/>
    </source>
</evidence>
<name>A0AC60QPA7_IXOPE</name>